<name>A0ABU6Z566_9FABA</name>
<proteinExistence type="predicted"/>
<evidence type="ECO:0000313" key="4">
    <source>
        <dbReference type="Proteomes" id="UP001341840"/>
    </source>
</evidence>
<keyword evidence="4" id="KW-1185">Reference proteome</keyword>
<keyword evidence="2" id="KW-0812">Transmembrane</keyword>
<evidence type="ECO:0000313" key="3">
    <source>
        <dbReference type="EMBL" id="MED6215933.1"/>
    </source>
</evidence>
<feature type="compositionally biased region" description="Basic and acidic residues" evidence="1">
    <location>
        <begin position="98"/>
        <end position="107"/>
    </location>
</feature>
<keyword evidence="2" id="KW-0472">Membrane</keyword>
<feature type="transmembrane region" description="Helical" evidence="2">
    <location>
        <begin position="28"/>
        <end position="48"/>
    </location>
</feature>
<gene>
    <name evidence="3" type="ORF">PIB30_002618</name>
</gene>
<protein>
    <submittedName>
        <fullName evidence="3">Uncharacterized protein</fullName>
    </submittedName>
</protein>
<evidence type="ECO:0000256" key="1">
    <source>
        <dbReference type="SAM" id="MobiDB-lite"/>
    </source>
</evidence>
<comment type="caution">
    <text evidence="3">The sequence shown here is derived from an EMBL/GenBank/DDBJ whole genome shotgun (WGS) entry which is preliminary data.</text>
</comment>
<accession>A0ABU6Z566</accession>
<dbReference type="EMBL" id="JASCZI010271865">
    <property type="protein sequence ID" value="MED6215933.1"/>
    <property type="molecule type" value="Genomic_DNA"/>
</dbReference>
<keyword evidence="2" id="KW-1133">Transmembrane helix</keyword>
<dbReference type="Proteomes" id="UP001341840">
    <property type="component" value="Unassembled WGS sequence"/>
</dbReference>
<organism evidence="3 4">
    <name type="scientific">Stylosanthes scabra</name>
    <dbReference type="NCBI Taxonomy" id="79078"/>
    <lineage>
        <taxon>Eukaryota</taxon>
        <taxon>Viridiplantae</taxon>
        <taxon>Streptophyta</taxon>
        <taxon>Embryophyta</taxon>
        <taxon>Tracheophyta</taxon>
        <taxon>Spermatophyta</taxon>
        <taxon>Magnoliopsida</taxon>
        <taxon>eudicotyledons</taxon>
        <taxon>Gunneridae</taxon>
        <taxon>Pentapetalae</taxon>
        <taxon>rosids</taxon>
        <taxon>fabids</taxon>
        <taxon>Fabales</taxon>
        <taxon>Fabaceae</taxon>
        <taxon>Papilionoideae</taxon>
        <taxon>50 kb inversion clade</taxon>
        <taxon>dalbergioids sensu lato</taxon>
        <taxon>Dalbergieae</taxon>
        <taxon>Pterocarpus clade</taxon>
        <taxon>Stylosanthes</taxon>
    </lineage>
</organism>
<sequence length="117" mass="12671">MLRTPTSIAIMPLQLSLALSLPPLPSSLLLLPPLYMLATAAAAPLLFLRKKTAIVSSSYSSCSLLLDAVDLESREGDEDEDLIPIASKMKTYEMMTTETERTDEAKATEQVAGLNDN</sequence>
<evidence type="ECO:0000256" key="2">
    <source>
        <dbReference type="SAM" id="Phobius"/>
    </source>
</evidence>
<feature type="region of interest" description="Disordered" evidence="1">
    <location>
        <begin position="98"/>
        <end position="117"/>
    </location>
</feature>
<reference evidence="3 4" key="1">
    <citation type="journal article" date="2023" name="Plants (Basel)">
        <title>Bridging the Gap: Combining Genomics and Transcriptomics Approaches to Understand Stylosanthes scabra, an Orphan Legume from the Brazilian Caatinga.</title>
        <authorList>
            <person name="Ferreira-Neto J.R.C."/>
            <person name="da Silva M.D."/>
            <person name="Binneck E."/>
            <person name="de Melo N.F."/>
            <person name="da Silva R.H."/>
            <person name="de Melo A.L.T.M."/>
            <person name="Pandolfi V."/>
            <person name="Bustamante F.O."/>
            <person name="Brasileiro-Vidal A.C."/>
            <person name="Benko-Iseppon A.M."/>
        </authorList>
    </citation>
    <scope>NUCLEOTIDE SEQUENCE [LARGE SCALE GENOMIC DNA]</scope>
    <source>
        <tissue evidence="3">Leaves</tissue>
    </source>
</reference>